<dbReference type="PANTHER" id="PTHR30614:SF0">
    <property type="entry name" value="L-CYSTINE TRANSPORT SYSTEM PERMEASE PROTEIN TCYL"/>
    <property type="match status" value="1"/>
</dbReference>
<comment type="caution">
    <text evidence="11">The sequence shown here is derived from an EMBL/GenBank/DDBJ whole genome shotgun (WGS) entry which is preliminary data.</text>
</comment>
<dbReference type="PROSITE" id="PS50928">
    <property type="entry name" value="ABC_TM1"/>
    <property type="match status" value="1"/>
</dbReference>
<evidence type="ECO:0000256" key="9">
    <source>
        <dbReference type="RuleBase" id="RU363032"/>
    </source>
</evidence>
<feature type="domain" description="ABC transmembrane type-1" evidence="10">
    <location>
        <begin position="17"/>
        <end position="208"/>
    </location>
</feature>
<accession>A0ABT3ZS16</accession>
<dbReference type="Gene3D" id="1.10.3720.10">
    <property type="entry name" value="MetI-like"/>
    <property type="match status" value="1"/>
</dbReference>
<evidence type="ECO:0000256" key="8">
    <source>
        <dbReference type="ARBA" id="ARBA00023136"/>
    </source>
</evidence>
<gene>
    <name evidence="11" type="ORF">OVY01_19605</name>
</gene>
<organism evidence="11 12">
    <name type="scientific">Robbsia betulipollinis</name>
    <dbReference type="NCBI Taxonomy" id="2981849"/>
    <lineage>
        <taxon>Bacteria</taxon>
        <taxon>Pseudomonadati</taxon>
        <taxon>Pseudomonadota</taxon>
        <taxon>Betaproteobacteria</taxon>
        <taxon>Burkholderiales</taxon>
        <taxon>Burkholderiaceae</taxon>
        <taxon>Robbsia</taxon>
    </lineage>
</organism>
<dbReference type="RefSeq" id="WP_267849260.1">
    <property type="nucleotide sequence ID" value="NZ_JAPMXC010000010.1"/>
</dbReference>
<keyword evidence="8 9" id="KW-0472">Membrane</keyword>
<dbReference type="InterPro" id="IPR000515">
    <property type="entry name" value="MetI-like"/>
</dbReference>
<keyword evidence="7 9" id="KW-1133">Transmembrane helix</keyword>
<feature type="transmembrane region" description="Helical" evidence="9">
    <location>
        <begin position="12"/>
        <end position="40"/>
    </location>
</feature>
<dbReference type="Pfam" id="PF00528">
    <property type="entry name" value="BPD_transp_1"/>
    <property type="match status" value="1"/>
</dbReference>
<reference evidence="11" key="1">
    <citation type="submission" date="2022-11" db="EMBL/GenBank/DDBJ databases">
        <title>Robbsia betulipollinis sp. nov., isolated from pollen of birch (Betula pendula).</title>
        <authorList>
            <person name="Shi H."/>
            <person name="Ambika Manirajan B."/>
            <person name="Ratering S."/>
            <person name="Geissler-Plaum R."/>
            <person name="Schnell S."/>
        </authorList>
    </citation>
    <scope>NUCLEOTIDE SEQUENCE</scope>
    <source>
        <strain evidence="11">Bb-Pol-6</strain>
    </source>
</reference>
<evidence type="ECO:0000313" key="11">
    <source>
        <dbReference type="EMBL" id="MCY0389354.1"/>
    </source>
</evidence>
<dbReference type="InterPro" id="IPR035906">
    <property type="entry name" value="MetI-like_sf"/>
</dbReference>
<dbReference type="NCBIfam" id="TIGR01726">
    <property type="entry name" value="HEQRo_perm_3TM"/>
    <property type="match status" value="1"/>
</dbReference>
<keyword evidence="5 9" id="KW-0812">Transmembrane</keyword>
<evidence type="ECO:0000256" key="5">
    <source>
        <dbReference type="ARBA" id="ARBA00022692"/>
    </source>
</evidence>
<evidence type="ECO:0000256" key="2">
    <source>
        <dbReference type="ARBA" id="ARBA00010072"/>
    </source>
</evidence>
<dbReference type="InterPro" id="IPR043429">
    <property type="entry name" value="ArtM/GltK/GlnP/TcyL/YhdX-like"/>
</dbReference>
<evidence type="ECO:0000259" key="10">
    <source>
        <dbReference type="PROSITE" id="PS50928"/>
    </source>
</evidence>
<keyword evidence="3 9" id="KW-0813">Transport</keyword>
<evidence type="ECO:0000256" key="4">
    <source>
        <dbReference type="ARBA" id="ARBA00022475"/>
    </source>
</evidence>
<dbReference type="InterPro" id="IPR010065">
    <property type="entry name" value="AA_ABC_transptr_permease_3TM"/>
</dbReference>
<evidence type="ECO:0000256" key="3">
    <source>
        <dbReference type="ARBA" id="ARBA00022448"/>
    </source>
</evidence>
<evidence type="ECO:0000313" key="12">
    <source>
        <dbReference type="Proteomes" id="UP001082899"/>
    </source>
</evidence>
<feature type="transmembrane region" description="Helical" evidence="9">
    <location>
        <begin position="52"/>
        <end position="74"/>
    </location>
</feature>
<dbReference type="CDD" id="cd06261">
    <property type="entry name" value="TM_PBP2"/>
    <property type="match status" value="1"/>
</dbReference>
<sequence length="216" mass="23655">MHLSDVVAFTPILLTGAYMSILIAVCSLLISVPLGMVWAFGRLSSIRMLSTAVEWLVNVVRAVPIIVWLFYIYFVMPELGITMSSFQAAIIGLGFAHSAYMSEIFRGGIQAVDVGQMEAARSIGMGRIKAMWRVVLPQAFRVALPPFSSGVVTLVKDSALSSTIAVTEMTRQGQLLASSTFQNTTVYTMVAIGYLIINLPLIRVTKFFEHRIGKSL</sequence>
<proteinExistence type="inferred from homology"/>
<dbReference type="Proteomes" id="UP001082899">
    <property type="component" value="Unassembled WGS sequence"/>
</dbReference>
<evidence type="ECO:0000256" key="6">
    <source>
        <dbReference type="ARBA" id="ARBA00022970"/>
    </source>
</evidence>
<evidence type="ECO:0000256" key="1">
    <source>
        <dbReference type="ARBA" id="ARBA00004429"/>
    </source>
</evidence>
<dbReference type="SUPFAM" id="SSF161098">
    <property type="entry name" value="MetI-like"/>
    <property type="match status" value="1"/>
</dbReference>
<evidence type="ECO:0000256" key="7">
    <source>
        <dbReference type="ARBA" id="ARBA00022989"/>
    </source>
</evidence>
<name>A0ABT3ZS16_9BURK</name>
<keyword evidence="6" id="KW-0029">Amino-acid transport</keyword>
<dbReference type="EMBL" id="JAPMXC010000010">
    <property type="protein sequence ID" value="MCY0389354.1"/>
    <property type="molecule type" value="Genomic_DNA"/>
</dbReference>
<dbReference type="PANTHER" id="PTHR30614">
    <property type="entry name" value="MEMBRANE COMPONENT OF AMINO ACID ABC TRANSPORTER"/>
    <property type="match status" value="1"/>
</dbReference>
<comment type="similarity">
    <text evidence="2">Belongs to the binding-protein-dependent transport system permease family. HisMQ subfamily.</text>
</comment>
<keyword evidence="4" id="KW-1003">Cell membrane</keyword>
<comment type="subcellular location">
    <subcellularLocation>
        <location evidence="1">Cell inner membrane</location>
        <topology evidence="1">Multi-pass membrane protein</topology>
    </subcellularLocation>
    <subcellularLocation>
        <location evidence="9">Cell membrane</location>
        <topology evidence="9">Multi-pass membrane protein</topology>
    </subcellularLocation>
</comment>
<protein>
    <submittedName>
        <fullName evidence="11">Amino acid ABC transporter permease</fullName>
    </submittedName>
</protein>
<keyword evidence="12" id="KW-1185">Reference proteome</keyword>